<reference evidence="11" key="2">
    <citation type="journal article" date="2021" name="PeerJ">
        <title>Extensive microbial diversity within the chicken gut microbiome revealed by metagenomics and culture.</title>
        <authorList>
            <person name="Gilroy R."/>
            <person name="Ravi A."/>
            <person name="Getino M."/>
            <person name="Pursley I."/>
            <person name="Horton D.L."/>
            <person name="Alikhan N.F."/>
            <person name="Baker D."/>
            <person name="Gharbi K."/>
            <person name="Hall N."/>
            <person name="Watson M."/>
            <person name="Adriaenssens E.M."/>
            <person name="Foster-Nyarko E."/>
            <person name="Jarju S."/>
            <person name="Secka A."/>
            <person name="Antonio M."/>
            <person name="Oren A."/>
            <person name="Chaudhuri R.R."/>
            <person name="La Ragione R."/>
            <person name="Hildebrand F."/>
            <person name="Pallen M.J."/>
        </authorList>
    </citation>
    <scope>NUCLEOTIDE SEQUENCE</scope>
    <source>
        <strain evidence="11">ChiSxjej1B13-7041</strain>
    </source>
</reference>
<keyword evidence="6 9" id="KW-1133">Transmembrane helix</keyword>
<keyword evidence="2" id="KW-0813">Transport</keyword>
<comment type="subcellular location">
    <subcellularLocation>
        <location evidence="1">Cell inner membrane</location>
        <topology evidence="1">Multi-pass membrane protein</topology>
    </subcellularLocation>
</comment>
<dbReference type="PANTHER" id="PTHR35011">
    <property type="entry name" value="2,3-DIKETO-L-GULONATE TRAP TRANSPORTER SMALL PERMEASE PROTEIN YIAM"/>
    <property type="match status" value="1"/>
</dbReference>
<dbReference type="EMBL" id="DVHU01000048">
    <property type="protein sequence ID" value="HIR92821.1"/>
    <property type="molecule type" value="Genomic_DNA"/>
</dbReference>
<evidence type="ECO:0000313" key="12">
    <source>
        <dbReference type="Proteomes" id="UP000886841"/>
    </source>
</evidence>
<reference evidence="11" key="1">
    <citation type="submission" date="2020-10" db="EMBL/GenBank/DDBJ databases">
        <authorList>
            <person name="Gilroy R."/>
        </authorList>
    </citation>
    <scope>NUCLEOTIDE SEQUENCE</scope>
    <source>
        <strain evidence="11">ChiSxjej1B13-7041</strain>
    </source>
</reference>
<sequence>MRALRKIYDVFTKVERYCLFAIFFFATVAVVVNVIGRKFFGFSFNWLEELNRYILIICTFIGSAIATTQGLHPRMDMVVSLFKGRKNTIFEIVSAIVLTVFLVIMTFYAFKQLGTMMMFGAMTATLGVPVFVFFAFIPIGFCGMTVRSLVHLILLFVKLKNPGTSAELTAEEERS</sequence>
<gene>
    <name evidence="11" type="ORF">IAB98_05330</name>
</gene>
<feature type="transmembrane region" description="Helical" evidence="9">
    <location>
        <begin position="52"/>
        <end position="71"/>
    </location>
</feature>
<protein>
    <submittedName>
        <fullName evidence="11">TRAP transporter small permease</fullName>
    </submittedName>
</protein>
<evidence type="ECO:0000256" key="5">
    <source>
        <dbReference type="ARBA" id="ARBA00022692"/>
    </source>
</evidence>
<dbReference type="Pfam" id="PF04290">
    <property type="entry name" value="DctQ"/>
    <property type="match status" value="1"/>
</dbReference>
<evidence type="ECO:0000259" key="10">
    <source>
        <dbReference type="Pfam" id="PF04290"/>
    </source>
</evidence>
<dbReference type="GO" id="GO:0022857">
    <property type="term" value="F:transmembrane transporter activity"/>
    <property type="evidence" value="ECO:0007669"/>
    <property type="project" value="TreeGrafter"/>
</dbReference>
<organism evidence="11 12">
    <name type="scientific">Candidatus Egerieimonas intestinavium</name>
    <dbReference type="NCBI Taxonomy" id="2840777"/>
    <lineage>
        <taxon>Bacteria</taxon>
        <taxon>Bacillati</taxon>
        <taxon>Bacillota</taxon>
        <taxon>Clostridia</taxon>
        <taxon>Lachnospirales</taxon>
        <taxon>Lachnospiraceae</taxon>
        <taxon>Lachnospiraceae incertae sedis</taxon>
        <taxon>Candidatus Egerieimonas</taxon>
    </lineage>
</organism>
<accession>A0A9D1EJ73</accession>
<evidence type="ECO:0000313" key="11">
    <source>
        <dbReference type="EMBL" id="HIR92821.1"/>
    </source>
</evidence>
<evidence type="ECO:0000256" key="3">
    <source>
        <dbReference type="ARBA" id="ARBA00022475"/>
    </source>
</evidence>
<feature type="domain" description="Tripartite ATP-independent periplasmic transporters DctQ component" evidence="10">
    <location>
        <begin position="27"/>
        <end position="156"/>
    </location>
</feature>
<dbReference type="PANTHER" id="PTHR35011:SF2">
    <property type="entry name" value="2,3-DIKETO-L-GULONATE TRAP TRANSPORTER SMALL PERMEASE PROTEIN YIAM"/>
    <property type="match status" value="1"/>
</dbReference>
<feature type="transmembrane region" description="Helical" evidence="9">
    <location>
        <begin position="130"/>
        <end position="157"/>
    </location>
</feature>
<dbReference type="InterPro" id="IPR055348">
    <property type="entry name" value="DctQ"/>
</dbReference>
<dbReference type="InterPro" id="IPR007387">
    <property type="entry name" value="TRAP_DctQ"/>
</dbReference>
<keyword evidence="5 9" id="KW-0812">Transmembrane</keyword>
<feature type="transmembrane region" description="Helical" evidence="9">
    <location>
        <begin position="92"/>
        <end position="110"/>
    </location>
</feature>
<evidence type="ECO:0000256" key="4">
    <source>
        <dbReference type="ARBA" id="ARBA00022519"/>
    </source>
</evidence>
<keyword evidence="3" id="KW-1003">Cell membrane</keyword>
<dbReference type="Proteomes" id="UP000886841">
    <property type="component" value="Unassembled WGS sequence"/>
</dbReference>
<evidence type="ECO:0000256" key="2">
    <source>
        <dbReference type="ARBA" id="ARBA00022448"/>
    </source>
</evidence>
<evidence type="ECO:0000256" key="8">
    <source>
        <dbReference type="ARBA" id="ARBA00038436"/>
    </source>
</evidence>
<comment type="similarity">
    <text evidence="8">Belongs to the TRAP transporter small permease family.</text>
</comment>
<evidence type="ECO:0000256" key="1">
    <source>
        <dbReference type="ARBA" id="ARBA00004429"/>
    </source>
</evidence>
<evidence type="ECO:0000256" key="9">
    <source>
        <dbReference type="SAM" id="Phobius"/>
    </source>
</evidence>
<dbReference type="GO" id="GO:0015740">
    <property type="term" value="P:C4-dicarboxylate transport"/>
    <property type="evidence" value="ECO:0007669"/>
    <property type="project" value="TreeGrafter"/>
</dbReference>
<evidence type="ECO:0000256" key="7">
    <source>
        <dbReference type="ARBA" id="ARBA00023136"/>
    </source>
</evidence>
<proteinExistence type="inferred from homology"/>
<evidence type="ECO:0000256" key="6">
    <source>
        <dbReference type="ARBA" id="ARBA00022989"/>
    </source>
</evidence>
<keyword evidence="7 9" id="KW-0472">Membrane</keyword>
<keyword evidence="4" id="KW-0997">Cell inner membrane</keyword>
<comment type="caution">
    <text evidence="11">The sequence shown here is derived from an EMBL/GenBank/DDBJ whole genome shotgun (WGS) entry which is preliminary data.</text>
</comment>
<name>A0A9D1EJ73_9FIRM</name>
<dbReference type="GO" id="GO:0005886">
    <property type="term" value="C:plasma membrane"/>
    <property type="evidence" value="ECO:0007669"/>
    <property type="project" value="UniProtKB-SubCell"/>
</dbReference>
<feature type="transmembrane region" description="Helical" evidence="9">
    <location>
        <begin position="20"/>
        <end position="40"/>
    </location>
</feature>
<dbReference type="AlphaFoldDB" id="A0A9D1EJ73"/>